<dbReference type="PANTHER" id="PTHR43765">
    <property type="entry name" value="2-DEHYDROPANTOATE 2-REDUCTASE-RELATED"/>
    <property type="match status" value="1"/>
</dbReference>
<accession>A0A9X7UWX7</accession>
<sequence length="365" mass="39960">MSWPSALMKTKYGWNSGCVIYPLTIPTTSAANCYAAGNLHRLTATRKPEPDGPIVCSTGPSFICSAPGKPLLMTQPPLRIGILGLGSLGSVLAWHWRDLPLVALPRDQHSACNLKVQVQQQLWQQTLPCWQGEALDWLVICTKAAATQTALTPWRNHLTAVKNILLVQNGMGQQQQLADWLQEQQLPCQLWAGMSTEGAYRADDRVVYAGQGDNLIGRWGTEITDADHAVVTPPHTRIVNNIASQLRTKLAINAVINPLTAQLRCHNGELLQNPLYRQQLDALSTEIAGLYACLGWPEAAGLVERVQQVAAATAANQSSTLQDVLHNRPTELPYICGYLLKIAAEKNYALPLTTALYQQLHEISA</sequence>
<organism evidence="12 13">
    <name type="scientific">Venatoribacter cucullus</name>
    <dbReference type="NCBI Taxonomy" id="2661630"/>
    <lineage>
        <taxon>Bacteria</taxon>
        <taxon>Pseudomonadati</taxon>
        <taxon>Pseudomonadota</taxon>
        <taxon>Gammaproteobacteria</taxon>
        <taxon>Oceanospirillales</taxon>
        <taxon>Oceanospirillaceae</taxon>
        <taxon>Venatoribacter</taxon>
    </lineage>
</organism>
<dbReference type="InterPro" id="IPR008927">
    <property type="entry name" value="6-PGluconate_DH-like_C_sf"/>
</dbReference>
<evidence type="ECO:0000313" key="12">
    <source>
        <dbReference type="EMBL" id="QQD23515.1"/>
    </source>
</evidence>
<dbReference type="Pfam" id="PF08546">
    <property type="entry name" value="ApbA_C"/>
    <property type="match status" value="1"/>
</dbReference>
<dbReference type="SUPFAM" id="SSF51735">
    <property type="entry name" value="NAD(P)-binding Rossmann-fold domains"/>
    <property type="match status" value="1"/>
</dbReference>
<evidence type="ECO:0000256" key="2">
    <source>
        <dbReference type="ARBA" id="ARBA00007870"/>
    </source>
</evidence>
<evidence type="ECO:0000259" key="11">
    <source>
        <dbReference type="Pfam" id="PF08546"/>
    </source>
</evidence>
<keyword evidence="6" id="KW-0521">NADP</keyword>
<keyword evidence="13" id="KW-1185">Reference proteome</keyword>
<dbReference type="GO" id="GO:0008677">
    <property type="term" value="F:2-dehydropantoate 2-reductase activity"/>
    <property type="evidence" value="ECO:0007669"/>
    <property type="project" value="UniProtKB-EC"/>
</dbReference>
<dbReference type="SUPFAM" id="SSF48179">
    <property type="entry name" value="6-phosphogluconate dehydrogenase C-terminal domain-like"/>
    <property type="match status" value="1"/>
</dbReference>
<evidence type="ECO:0000256" key="8">
    <source>
        <dbReference type="ARBA" id="ARBA00032024"/>
    </source>
</evidence>
<evidence type="ECO:0000256" key="5">
    <source>
        <dbReference type="ARBA" id="ARBA00022655"/>
    </source>
</evidence>
<gene>
    <name evidence="12" type="ORF">GJQ55_03000</name>
</gene>
<evidence type="ECO:0000256" key="9">
    <source>
        <dbReference type="ARBA" id="ARBA00048793"/>
    </source>
</evidence>
<evidence type="ECO:0000313" key="13">
    <source>
        <dbReference type="Proteomes" id="UP000596074"/>
    </source>
</evidence>
<evidence type="ECO:0000256" key="1">
    <source>
        <dbReference type="ARBA" id="ARBA00004994"/>
    </source>
</evidence>
<proteinExistence type="inferred from homology"/>
<dbReference type="InterPro" id="IPR036291">
    <property type="entry name" value="NAD(P)-bd_dom_sf"/>
</dbReference>
<dbReference type="InterPro" id="IPR013328">
    <property type="entry name" value="6PGD_dom2"/>
</dbReference>
<keyword evidence="5" id="KW-0566">Pantothenate biosynthesis</keyword>
<dbReference type="GO" id="GO:0015940">
    <property type="term" value="P:pantothenate biosynthetic process"/>
    <property type="evidence" value="ECO:0007669"/>
    <property type="project" value="UniProtKB-KW"/>
</dbReference>
<protein>
    <recommendedName>
        <fullName evidence="4">2-dehydropantoate 2-reductase</fullName>
        <ecNumber evidence="3">1.1.1.169</ecNumber>
    </recommendedName>
    <alternativeName>
        <fullName evidence="8">Ketopantoate reductase</fullName>
    </alternativeName>
</protein>
<dbReference type="Pfam" id="PF02558">
    <property type="entry name" value="ApbA"/>
    <property type="match status" value="1"/>
</dbReference>
<comment type="similarity">
    <text evidence="2">Belongs to the ketopantoate reductase family.</text>
</comment>
<feature type="domain" description="Ketopantoate reductase N-terminal" evidence="10">
    <location>
        <begin position="80"/>
        <end position="219"/>
    </location>
</feature>
<evidence type="ECO:0000256" key="6">
    <source>
        <dbReference type="ARBA" id="ARBA00022857"/>
    </source>
</evidence>
<dbReference type="GO" id="GO:0050661">
    <property type="term" value="F:NADP binding"/>
    <property type="evidence" value="ECO:0007669"/>
    <property type="project" value="TreeGrafter"/>
</dbReference>
<dbReference type="Gene3D" id="1.10.1040.10">
    <property type="entry name" value="N-(1-d-carboxylethyl)-l-norvaline Dehydrogenase, domain 2"/>
    <property type="match status" value="1"/>
</dbReference>
<dbReference type="InterPro" id="IPR013752">
    <property type="entry name" value="KPA_reductase"/>
</dbReference>
<dbReference type="GO" id="GO:0005737">
    <property type="term" value="C:cytoplasm"/>
    <property type="evidence" value="ECO:0007669"/>
    <property type="project" value="TreeGrafter"/>
</dbReference>
<comment type="pathway">
    <text evidence="1">Cofactor biosynthesis; (R)-pantothenate biosynthesis; (R)-pantoate from 3-methyl-2-oxobutanoate: step 2/2.</text>
</comment>
<feature type="domain" description="Ketopantoate reductase C-terminal" evidence="11">
    <location>
        <begin position="242"/>
        <end position="363"/>
    </location>
</feature>
<dbReference type="Gene3D" id="3.40.50.720">
    <property type="entry name" value="NAD(P)-binding Rossmann-like Domain"/>
    <property type="match status" value="1"/>
</dbReference>
<evidence type="ECO:0000256" key="4">
    <source>
        <dbReference type="ARBA" id="ARBA00019465"/>
    </source>
</evidence>
<dbReference type="NCBIfam" id="TIGR00745">
    <property type="entry name" value="apbA_panE"/>
    <property type="match status" value="1"/>
</dbReference>
<dbReference type="KEGG" id="vcw:GJQ55_03000"/>
<evidence type="ECO:0000256" key="7">
    <source>
        <dbReference type="ARBA" id="ARBA00023002"/>
    </source>
</evidence>
<evidence type="ECO:0000259" key="10">
    <source>
        <dbReference type="Pfam" id="PF02558"/>
    </source>
</evidence>
<dbReference type="InterPro" id="IPR003710">
    <property type="entry name" value="ApbA"/>
</dbReference>
<evidence type="ECO:0000256" key="3">
    <source>
        <dbReference type="ARBA" id="ARBA00013014"/>
    </source>
</evidence>
<dbReference type="EC" id="1.1.1.169" evidence="3"/>
<dbReference type="AlphaFoldDB" id="A0A9X7UWX7"/>
<reference evidence="12 13" key="1">
    <citation type="submission" date="2019-11" db="EMBL/GenBank/DDBJ databases">
        <title>Venatorbacter sp. nov. a predator of Campylobacter and other Gram-negative bacteria.</title>
        <authorList>
            <person name="Saeedi A."/>
            <person name="Cummings N.J."/>
            <person name="Connerton I.F."/>
            <person name="Connerton P.L."/>
        </authorList>
    </citation>
    <scope>NUCLEOTIDE SEQUENCE [LARGE SCALE GENOMIC DNA]</scope>
    <source>
        <strain evidence="12">XL5</strain>
    </source>
</reference>
<dbReference type="InterPro" id="IPR013332">
    <property type="entry name" value="KPR_N"/>
</dbReference>
<keyword evidence="7 12" id="KW-0560">Oxidoreductase</keyword>
<comment type="catalytic activity">
    <reaction evidence="9">
        <text>(R)-pantoate + NADP(+) = 2-dehydropantoate + NADPH + H(+)</text>
        <dbReference type="Rhea" id="RHEA:16233"/>
        <dbReference type="ChEBI" id="CHEBI:11561"/>
        <dbReference type="ChEBI" id="CHEBI:15378"/>
        <dbReference type="ChEBI" id="CHEBI:15980"/>
        <dbReference type="ChEBI" id="CHEBI:57783"/>
        <dbReference type="ChEBI" id="CHEBI:58349"/>
        <dbReference type="EC" id="1.1.1.169"/>
    </reaction>
</comment>
<dbReference type="Proteomes" id="UP000596074">
    <property type="component" value="Chromosome"/>
</dbReference>
<dbReference type="EMBL" id="CP046056">
    <property type="protein sequence ID" value="QQD23515.1"/>
    <property type="molecule type" value="Genomic_DNA"/>
</dbReference>
<dbReference type="InterPro" id="IPR050838">
    <property type="entry name" value="Ketopantoate_reductase"/>
</dbReference>
<dbReference type="PANTHER" id="PTHR43765:SF2">
    <property type="entry name" value="2-DEHYDROPANTOATE 2-REDUCTASE"/>
    <property type="match status" value="1"/>
</dbReference>
<name>A0A9X7UWX7_9GAMM</name>